<protein>
    <submittedName>
        <fullName evidence="1">Uncharacterized protein</fullName>
    </submittedName>
</protein>
<gene>
    <name evidence="1" type="ORF">FGO68_gene15678</name>
</gene>
<dbReference type="AlphaFoldDB" id="A0A8J8N920"/>
<dbReference type="EMBL" id="RRYP01035325">
    <property type="protein sequence ID" value="TNV70599.1"/>
    <property type="molecule type" value="Genomic_DNA"/>
</dbReference>
<organism evidence="1 2">
    <name type="scientific">Halteria grandinella</name>
    <dbReference type="NCBI Taxonomy" id="5974"/>
    <lineage>
        <taxon>Eukaryota</taxon>
        <taxon>Sar</taxon>
        <taxon>Alveolata</taxon>
        <taxon>Ciliophora</taxon>
        <taxon>Intramacronucleata</taxon>
        <taxon>Spirotrichea</taxon>
        <taxon>Stichotrichia</taxon>
        <taxon>Sporadotrichida</taxon>
        <taxon>Halteriidae</taxon>
        <taxon>Halteria</taxon>
    </lineage>
</organism>
<comment type="caution">
    <text evidence="1">The sequence shown here is derived from an EMBL/GenBank/DDBJ whole genome shotgun (WGS) entry which is preliminary data.</text>
</comment>
<accession>A0A8J8N920</accession>
<name>A0A8J8N920_HALGN</name>
<dbReference type="Proteomes" id="UP000785679">
    <property type="component" value="Unassembled WGS sequence"/>
</dbReference>
<sequence length="84" mass="9631">MVTYLSHSNQYIPHNIQQNMTPRLHTSLFSEYQFSVSVYGDMYKVVPTLQQTLSLGAYIIFEKPQSASLYTPLLIKIFDGLISL</sequence>
<keyword evidence="2" id="KW-1185">Reference proteome</keyword>
<evidence type="ECO:0000313" key="1">
    <source>
        <dbReference type="EMBL" id="TNV70599.1"/>
    </source>
</evidence>
<evidence type="ECO:0000313" key="2">
    <source>
        <dbReference type="Proteomes" id="UP000785679"/>
    </source>
</evidence>
<proteinExistence type="predicted"/>
<reference evidence="1" key="1">
    <citation type="submission" date="2019-06" db="EMBL/GenBank/DDBJ databases">
        <authorList>
            <person name="Zheng W."/>
        </authorList>
    </citation>
    <scope>NUCLEOTIDE SEQUENCE</scope>
    <source>
        <strain evidence="1">QDHG01</strain>
    </source>
</reference>